<dbReference type="EMBL" id="QQBB01000002">
    <property type="protein sequence ID" value="RDI61114.1"/>
    <property type="molecule type" value="Genomic_DNA"/>
</dbReference>
<dbReference type="Proteomes" id="UP000254925">
    <property type="component" value="Unassembled WGS sequence"/>
</dbReference>
<keyword evidence="4 6" id="KW-1133">Transmembrane helix</keyword>
<proteinExistence type="predicted"/>
<comment type="subcellular location">
    <subcellularLocation>
        <location evidence="1">Cell membrane</location>
        <topology evidence="1">Multi-pass membrane protein</topology>
    </subcellularLocation>
</comment>
<sequence length="300" mass="32192">MPSEIWRLLKAAFVGWWNDRAMSLGASIAFFTVFSLAPILLAAIAVAGLVFGVDAARGRIVGEFGYLIGEQSASALEAMIVSASNVGSGIVGMTIGVVTFLLLATGAIVELQDDLNIIWKATPPSSYGVWFFVRTRLLSLALVLGIGFLLLVSLIIDAGLSALGAYLEAKFSGATFILQFLNSLVAFGIAFLLFSMIFKMLPAVELKWRDVWTGALVTSLLFTLGKFLIGYYLGRSGVTSTYGAAASLITILLWIYYSSLILLFGAEFTKVYSEHRGSRAARRAAEKAKALEADRSGVAQ</sequence>
<feature type="transmembrane region" description="Helical" evidence="6">
    <location>
        <begin position="90"/>
        <end position="111"/>
    </location>
</feature>
<evidence type="ECO:0000256" key="5">
    <source>
        <dbReference type="ARBA" id="ARBA00023136"/>
    </source>
</evidence>
<dbReference type="Pfam" id="PF03631">
    <property type="entry name" value="Virul_fac_BrkB"/>
    <property type="match status" value="1"/>
</dbReference>
<dbReference type="RefSeq" id="WP_114769286.1">
    <property type="nucleotide sequence ID" value="NZ_QQBB01000002.1"/>
</dbReference>
<feature type="transmembrane region" description="Helical" evidence="6">
    <location>
        <begin position="245"/>
        <end position="266"/>
    </location>
</feature>
<dbReference type="PIRSF" id="PIRSF035875">
    <property type="entry name" value="RNase_BN"/>
    <property type="match status" value="1"/>
</dbReference>
<evidence type="ECO:0000313" key="8">
    <source>
        <dbReference type="Proteomes" id="UP000254925"/>
    </source>
</evidence>
<feature type="transmembrane region" description="Helical" evidence="6">
    <location>
        <begin position="176"/>
        <end position="198"/>
    </location>
</feature>
<dbReference type="OrthoDB" id="9797028at2"/>
<comment type="caution">
    <text evidence="7">The sequence shown here is derived from an EMBL/GenBank/DDBJ whole genome shotgun (WGS) entry which is preliminary data.</text>
</comment>
<evidence type="ECO:0000256" key="3">
    <source>
        <dbReference type="ARBA" id="ARBA00022692"/>
    </source>
</evidence>
<dbReference type="PANTHER" id="PTHR30213:SF1">
    <property type="entry name" value="INNER MEMBRANE PROTEIN YHJD"/>
    <property type="match status" value="1"/>
</dbReference>
<keyword evidence="2" id="KW-1003">Cell membrane</keyword>
<dbReference type="AlphaFoldDB" id="A0A370HVY8"/>
<accession>A0A370HVY8</accession>
<gene>
    <name evidence="7" type="ORF">DES45_102509</name>
</gene>
<keyword evidence="3 6" id="KW-0812">Transmembrane</keyword>
<organism evidence="7 8">
    <name type="scientific">Microvirga subterranea</name>
    <dbReference type="NCBI Taxonomy" id="186651"/>
    <lineage>
        <taxon>Bacteria</taxon>
        <taxon>Pseudomonadati</taxon>
        <taxon>Pseudomonadota</taxon>
        <taxon>Alphaproteobacteria</taxon>
        <taxon>Hyphomicrobiales</taxon>
        <taxon>Methylobacteriaceae</taxon>
        <taxon>Microvirga</taxon>
    </lineage>
</organism>
<name>A0A370HVY8_9HYPH</name>
<dbReference type="GO" id="GO:0005886">
    <property type="term" value="C:plasma membrane"/>
    <property type="evidence" value="ECO:0007669"/>
    <property type="project" value="UniProtKB-SubCell"/>
</dbReference>
<feature type="transmembrane region" description="Helical" evidence="6">
    <location>
        <begin position="28"/>
        <end position="52"/>
    </location>
</feature>
<evidence type="ECO:0000313" key="7">
    <source>
        <dbReference type="EMBL" id="RDI61114.1"/>
    </source>
</evidence>
<dbReference type="PANTHER" id="PTHR30213">
    <property type="entry name" value="INNER MEMBRANE PROTEIN YHJD"/>
    <property type="match status" value="1"/>
</dbReference>
<evidence type="ECO:0000256" key="4">
    <source>
        <dbReference type="ARBA" id="ARBA00022989"/>
    </source>
</evidence>
<reference evidence="7 8" key="1">
    <citation type="submission" date="2018-07" db="EMBL/GenBank/DDBJ databases">
        <title>Genomic Encyclopedia of Type Strains, Phase IV (KMG-IV): sequencing the most valuable type-strain genomes for metagenomic binning, comparative biology and taxonomic classification.</title>
        <authorList>
            <person name="Goeker M."/>
        </authorList>
    </citation>
    <scope>NUCLEOTIDE SEQUENCE [LARGE SCALE GENOMIC DNA]</scope>
    <source>
        <strain evidence="7 8">DSM 14364</strain>
    </source>
</reference>
<evidence type="ECO:0000256" key="2">
    <source>
        <dbReference type="ARBA" id="ARBA00022475"/>
    </source>
</evidence>
<protein>
    <submittedName>
        <fullName evidence="7">Membrane protein</fullName>
    </submittedName>
</protein>
<feature type="transmembrane region" description="Helical" evidence="6">
    <location>
        <begin position="137"/>
        <end position="156"/>
    </location>
</feature>
<keyword evidence="8" id="KW-1185">Reference proteome</keyword>
<evidence type="ECO:0000256" key="1">
    <source>
        <dbReference type="ARBA" id="ARBA00004651"/>
    </source>
</evidence>
<feature type="transmembrane region" description="Helical" evidence="6">
    <location>
        <begin position="210"/>
        <end position="233"/>
    </location>
</feature>
<keyword evidence="5 6" id="KW-0472">Membrane</keyword>
<evidence type="ECO:0000256" key="6">
    <source>
        <dbReference type="SAM" id="Phobius"/>
    </source>
</evidence>
<dbReference type="InterPro" id="IPR017039">
    <property type="entry name" value="Virul_fac_BrkB"/>
</dbReference>